<evidence type="ECO:0000313" key="3">
    <source>
        <dbReference type="EMBL" id="TFY57826.1"/>
    </source>
</evidence>
<evidence type="ECO:0000313" key="4">
    <source>
        <dbReference type="Proteomes" id="UP000298390"/>
    </source>
</evidence>
<gene>
    <name evidence="2" type="ORF">C8Q71DRAFT_725996</name>
    <name evidence="3" type="ORF">EVJ58_g6786</name>
</gene>
<evidence type="ECO:0000256" key="1">
    <source>
        <dbReference type="SAM" id="SignalP"/>
    </source>
</evidence>
<dbReference type="GeneID" id="72002469"/>
<evidence type="ECO:0000313" key="5">
    <source>
        <dbReference type="Proteomes" id="UP000814176"/>
    </source>
</evidence>
<name>A0A4Y9Y5R4_9APHY</name>
<dbReference type="EMBL" id="SEKV01000400">
    <property type="protein sequence ID" value="TFY57826.1"/>
    <property type="molecule type" value="Genomic_DNA"/>
</dbReference>
<accession>A0A4Y9Y5R4</accession>
<reference evidence="2 5" key="2">
    <citation type="journal article" date="2021" name="Environ. Microbiol.">
        <title>Gene family expansions and transcriptome signatures uncover fungal adaptations to wood decay.</title>
        <authorList>
            <person name="Hage H."/>
            <person name="Miyauchi S."/>
            <person name="Viragh M."/>
            <person name="Drula E."/>
            <person name="Min B."/>
            <person name="Chaduli D."/>
            <person name="Navarro D."/>
            <person name="Favel A."/>
            <person name="Norest M."/>
            <person name="Lesage-Meessen L."/>
            <person name="Balint B."/>
            <person name="Merenyi Z."/>
            <person name="de Eugenio L."/>
            <person name="Morin E."/>
            <person name="Martinez A.T."/>
            <person name="Baldrian P."/>
            <person name="Stursova M."/>
            <person name="Martinez M.J."/>
            <person name="Novotny C."/>
            <person name="Magnuson J.K."/>
            <person name="Spatafora J.W."/>
            <person name="Maurice S."/>
            <person name="Pangilinan J."/>
            <person name="Andreopoulos W."/>
            <person name="LaButti K."/>
            <person name="Hundley H."/>
            <person name="Na H."/>
            <person name="Kuo A."/>
            <person name="Barry K."/>
            <person name="Lipzen A."/>
            <person name="Henrissat B."/>
            <person name="Riley R."/>
            <person name="Ahrendt S."/>
            <person name="Nagy L.G."/>
            <person name="Grigoriev I.V."/>
            <person name="Martin F."/>
            <person name="Rosso M.N."/>
        </authorList>
    </citation>
    <scope>NUCLEOTIDE SEQUENCE [LARGE SCALE GENOMIC DNA]</scope>
    <source>
        <strain evidence="2 5">CIRM-BRFM 1785</strain>
    </source>
</reference>
<reference evidence="3 4" key="1">
    <citation type="submission" date="2019-01" db="EMBL/GenBank/DDBJ databases">
        <title>Genome sequencing of the rare red list fungi Fomitopsis rosea.</title>
        <authorList>
            <person name="Buettner E."/>
            <person name="Kellner H."/>
        </authorList>
    </citation>
    <scope>NUCLEOTIDE SEQUENCE [LARGE SCALE GENOMIC DNA]</scope>
    <source>
        <strain evidence="3 4">DSM 105464</strain>
    </source>
</reference>
<evidence type="ECO:0000313" key="2">
    <source>
        <dbReference type="EMBL" id="KAH9832868.1"/>
    </source>
</evidence>
<proteinExistence type="predicted"/>
<feature type="chain" id="PRO_5021250065" evidence="1">
    <location>
        <begin position="17"/>
        <end position="116"/>
    </location>
</feature>
<dbReference type="EMBL" id="JADCUA010000020">
    <property type="protein sequence ID" value="KAH9832868.1"/>
    <property type="molecule type" value="Genomic_DNA"/>
</dbReference>
<comment type="caution">
    <text evidence="3">The sequence shown here is derived from an EMBL/GenBank/DDBJ whole genome shotgun (WGS) entry which is preliminary data.</text>
</comment>
<sequence>MFVFTLFALASYAVLAVTAMPNAVHPRATTTVDPSCPIVSVEVITQTLSVIAPTTTGPFETTTFTVTSFSFPSATSTETVVEGDGTTHTITFQYINDDGHPPYPSDCHFTYTNIPY</sequence>
<dbReference type="RefSeq" id="XP_047775634.1">
    <property type="nucleotide sequence ID" value="XM_047921737.1"/>
</dbReference>
<feature type="signal peptide" evidence="1">
    <location>
        <begin position="1"/>
        <end position="16"/>
    </location>
</feature>
<dbReference type="Proteomes" id="UP000298390">
    <property type="component" value="Unassembled WGS sequence"/>
</dbReference>
<dbReference type="Proteomes" id="UP000814176">
    <property type="component" value="Unassembled WGS sequence"/>
</dbReference>
<organism evidence="3 4">
    <name type="scientific">Rhodofomes roseus</name>
    <dbReference type="NCBI Taxonomy" id="34475"/>
    <lineage>
        <taxon>Eukaryota</taxon>
        <taxon>Fungi</taxon>
        <taxon>Dikarya</taxon>
        <taxon>Basidiomycota</taxon>
        <taxon>Agaricomycotina</taxon>
        <taxon>Agaricomycetes</taxon>
        <taxon>Polyporales</taxon>
        <taxon>Rhodofomes</taxon>
    </lineage>
</organism>
<dbReference type="OrthoDB" id="10499398at2759"/>
<keyword evidence="1" id="KW-0732">Signal</keyword>
<keyword evidence="5" id="KW-1185">Reference proteome</keyword>
<protein>
    <submittedName>
        <fullName evidence="3">Uncharacterized protein</fullName>
    </submittedName>
</protein>
<dbReference type="AlphaFoldDB" id="A0A4Y9Y5R4"/>